<gene>
    <name evidence="1" type="ORF">PITCH_A2000012</name>
</gene>
<reference evidence="1" key="1">
    <citation type="submission" date="2018-01" db="EMBL/GenBank/DDBJ databases">
        <authorList>
            <person name="Regsiter A."/>
            <person name="William W."/>
        </authorList>
    </citation>
    <scope>NUCLEOTIDE SEQUENCE</scope>
    <source>
        <strain evidence="1">TRIP AH-1</strain>
    </source>
</reference>
<evidence type="ECO:0000313" key="1">
    <source>
        <dbReference type="EMBL" id="SPD73843.1"/>
    </source>
</evidence>
<accession>A0A445MWM3</accession>
<name>A0A445MWM3_9BACT</name>
<sequence length="146" mass="15654">MILRLTTFFLFSVVKSCKSIPDSTISMSAPGVTSTCSLSLMTEPLRVKVHLTQLGTTGLPSLSRNEHGITPVDCSSKITAVDIATPYEKMISGFFAENSISGLSGVRNVIFTFPLARGQIRTSPLSMVISPVSSVTPSAMIYHARN</sequence>
<organism evidence="1">
    <name type="scientific">uncultured Desulfobacterium sp</name>
    <dbReference type="NCBI Taxonomy" id="201089"/>
    <lineage>
        <taxon>Bacteria</taxon>
        <taxon>Pseudomonadati</taxon>
        <taxon>Thermodesulfobacteriota</taxon>
        <taxon>Desulfobacteria</taxon>
        <taxon>Desulfobacterales</taxon>
        <taxon>Desulfobacteriaceae</taxon>
        <taxon>Desulfobacterium</taxon>
        <taxon>environmental samples</taxon>
    </lineage>
</organism>
<dbReference type="EMBL" id="OJIN01000114">
    <property type="protein sequence ID" value="SPD73843.1"/>
    <property type="molecule type" value="Genomic_DNA"/>
</dbReference>
<dbReference type="AlphaFoldDB" id="A0A445MWM3"/>
<proteinExistence type="predicted"/>
<protein>
    <submittedName>
        <fullName evidence="1">Uncharacterized protein</fullName>
    </submittedName>
</protein>